<gene>
    <name evidence="4" type="ORF">NQ491_01955</name>
</gene>
<evidence type="ECO:0000259" key="3">
    <source>
        <dbReference type="PROSITE" id="PS50930"/>
    </source>
</evidence>
<dbReference type="Pfam" id="PF00072">
    <property type="entry name" value="Response_reg"/>
    <property type="match status" value="1"/>
</dbReference>
<keyword evidence="5" id="KW-1185">Reference proteome</keyword>
<dbReference type="PROSITE" id="PS50930">
    <property type="entry name" value="HTH_LYTTR"/>
    <property type="match status" value="1"/>
</dbReference>
<dbReference type="Gene3D" id="2.40.50.1020">
    <property type="entry name" value="LytTr DNA-binding domain"/>
    <property type="match status" value="1"/>
</dbReference>
<dbReference type="RefSeq" id="WP_019245029.1">
    <property type="nucleotide sequence ID" value="NZ_CAPH01000006.1"/>
</dbReference>
<name>A0ABY5V1C6_9BACT</name>
<dbReference type="PANTHER" id="PTHR37299:SF1">
    <property type="entry name" value="STAGE 0 SPORULATION PROTEIN A HOMOLOG"/>
    <property type="match status" value="1"/>
</dbReference>
<dbReference type="Gene3D" id="3.40.50.2300">
    <property type="match status" value="1"/>
</dbReference>
<dbReference type="GeneID" id="82890459"/>
<reference evidence="4" key="1">
    <citation type="journal article" date="2022" name="Cell">
        <title>Design, construction, and in vivo augmentation of a complex gut microbiome.</title>
        <authorList>
            <person name="Cheng A.G."/>
            <person name="Ho P.Y."/>
            <person name="Aranda-Diaz A."/>
            <person name="Jain S."/>
            <person name="Yu F.B."/>
            <person name="Meng X."/>
            <person name="Wang M."/>
            <person name="Iakiviak M."/>
            <person name="Nagashima K."/>
            <person name="Zhao A."/>
            <person name="Murugkar P."/>
            <person name="Patil A."/>
            <person name="Atabakhsh K."/>
            <person name="Weakley A."/>
            <person name="Yan J."/>
            <person name="Brumbaugh A.R."/>
            <person name="Higginbottom S."/>
            <person name="Dimas A."/>
            <person name="Shiver A.L."/>
            <person name="Deutschbauer A."/>
            <person name="Neff N."/>
            <person name="Sonnenburg J.L."/>
            <person name="Huang K.C."/>
            <person name="Fischbach M.A."/>
        </authorList>
    </citation>
    <scope>NUCLEOTIDE SEQUENCE</scope>
    <source>
        <strain evidence="4">AP11</strain>
    </source>
</reference>
<dbReference type="PROSITE" id="PS50110">
    <property type="entry name" value="RESPONSE_REGULATORY"/>
    <property type="match status" value="1"/>
</dbReference>
<dbReference type="SUPFAM" id="SSF52172">
    <property type="entry name" value="CheY-like"/>
    <property type="match status" value="1"/>
</dbReference>
<feature type="modified residue" description="4-aspartylphosphate" evidence="1">
    <location>
        <position position="55"/>
    </location>
</feature>
<evidence type="ECO:0000313" key="5">
    <source>
        <dbReference type="Proteomes" id="UP001059295"/>
    </source>
</evidence>
<dbReference type="InterPro" id="IPR046947">
    <property type="entry name" value="LytR-like"/>
</dbReference>
<dbReference type="InterPro" id="IPR001789">
    <property type="entry name" value="Sig_transdc_resp-reg_receiver"/>
</dbReference>
<dbReference type="PANTHER" id="PTHR37299">
    <property type="entry name" value="TRANSCRIPTIONAL REGULATOR-RELATED"/>
    <property type="match status" value="1"/>
</dbReference>
<evidence type="ECO:0000259" key="2">
    <source>
        <dbReference type="PROSITE" id="PS50110"/>
    </source>
</evidence>
<dbReference type="Pfam" id="PF04397">
    <property type="entry name" value="LytTR"/>
    <property type="match status" value="1"/>
</dbReference>
<keyword evidence="4" id="KW-0238">DNA-binding</keyword>
<dbReference type="GO" id="GO:0003677">
    <property type="term" value="F:DNA binding"/>
    <property type="evidence" value="ECO:0007669"/>
    <property type="project" value="UniProtKB-KW"/>
</dbReference>
<evidence type="ECO:0000313" key="4">
    <source>
        <dbReference type="EMBL" id="UWN57564.1"/>
    </source>
</evidence>
<accession>A0ABY5V1C6</accession>
<feature type="domain" description="HTH LytTR-type" evidence="3">
    <location>
        <begin position="142"/>
        <end position="247"/>
    </location>
</feature>
<evidence type="ECO:0000256" key="1">
    <source>
        <dbReference type="PROSITE-ProRule" id="PRU00169"/>
    </source>
</evidence>
<organism evidence="4 5">
    <name type="scientific">Alistipes ihumii AP11</name>
    <dbReference type="NCBI Taxonomy" id="1211813"/>
    <lineage>
        <taxon>Bacteria</taxon>
        <taxon>Pseudomonadati</taxon>
        <taxon>Bacteroidota</taxon>
        <taxon>Bacteroidia</taxon>
        <taxon>Bacteroidales</taxon>
        <taxon>Rikenellaceae</taxon>
        <taxon>Alistipes</taxon>
    </lineage>
</organism>
<dbReference type="InterPro" id="IPR011006">
    <property type="entry name" value="CheY-like_superfamily"/>
</dbReference>
<feature type="domain" description="Response regulatory" evidence="2">
    <location>
        <begin position="2"/>
        <end position="115"/>
    </location>
</feature>
<sequence length="249" mass="28619">MNVLIVEDETAAATNLKALLLQIDPSIRIEAVIETVVETVRWVKDNPLPDLIFMDIHLADGQAFKIFEQIDIECPIVFTTAYDRYALDAFKVNSIDYILKPIKKEELRRAFDKLRRLSAPQVAEYVEQTNRFVTSRSRGFLIPFRDKLVPLTPEEIAYFHTSDERVSVATLDGRTLPVDRSLDTLMGQLPAADFYRANRQFIVSRRAIADLSVWFGSRLTLNLCVKTPERIVISKARVPEFKRWFLEGV</sequence>
<dbReference type="Proteomes" id="UP001059295">
    <property type="component" value="Chromosome"/>
</dbReference>
<dbReference type="EMBL" id="CP102294">
    <property type="protein sequence ID" value="UWN57564.1"/>
    <property type="molecule type" value="Genomic_DNA"/>
</dbReference>
<keyword evidence="1" id="KW-0597">Phosphoprotein</keyword>
<proteinExistence type="predicted"/>
<dbReference type="SMART" id="SM00850">
    <property type="entry name" value="LytTR"/>
    <property type="match status" value="1"/>
</dbReference>
<dbReference type="SMART" id="SM00448">
    <property type="entry name" value="REC"/>
    <property type="match status" value="1"/>
</dbReference>
<dbReference type="InterPro" id="IPR007492">
    <property type="entry name" value="LytTR_DNA-bd_dom"/>
</dbReference>
<protein>
    <submittedName>
        <fullName evidence="4">LytTR family DNA-binding domain-containing protein</fullName>
    </submittedName>
</protein>